<evidence type="ECO:0000313" key="1">
    <source>
        <dbReference type="EMBL" id="NHZ66029.1"/>
    </source>
</evidence>
<proteinExistence type="predicted"/>
<name>A0ABX0MTE5_9BURK</name>
<dbReference type="EMBL" id="WHJF01000109">
    <property type="protein sequence ID" value="NHZ66029.1"/>
    <property type="molecule type" value="Genomic_DNA"/>
</dbReference>
<gene>
    <name evidence="1" type="ORF">F1735_27670</name>
</gene>
<sequence length="99" mass="11099">MRTEVNDLGQMNVEITNVVATEDELKALRSGLARVYRKVDDLRVAPDGESKLGRRYKVCFVVPGPMVFQDECMNLLDSIGLVRWSISAQASPKRQPGDF</sequence>
<dbReference type="RefSeq" id="WP_167239943.1">
    <property type="nucleotide sequence ID" value="NZ_WHJF01000109.1"/>
</dbReference>
<comment type="caution">
    <text evidence="1">The sequence shown here is derived from an EMBL/GenBank/DDBJ whole genome shotgun (WGS) entry which is preliminary data.</text>
</comment>
<accession>A0ABX0MTE5</accession>
<organism evidence="1 2">
    <name type="scientific">Massilia genomosp. 1</name>
    <dbReference type="NCBI Taxonomy" id="2609280"/>
    <lineage>
        <taxon>Bacteria</taxon>
        <taxon>Pseudomonadati</taxon>
        <taxon>Pseudomonadota</taxon>
        <taxon>Betaproteobacteria</taxon>
        <taxon>Burkholderiales</taxon>
        <taxon>Oxalobacteraceae</taxon>
        <taxon>Telluria group</taxon>
        <taxon>Massilia</taxon>
    </lineage>
</organism>
<keyword evidence="2" id="KW-1185">Reference proteome</keyword>
<protein>
    <submittedName>
        <fullName evidence="1">Uncharacterized protein</fullName>
    </submittedName>
</protein>
<evidence type="ECO:0000313" key="2">
    <source>
        <dbReference type="Proteomes" id="UP000610594"/>
    </source>
</evidence>
<reference evidence="1 2" key="1">
    <citation type="submission" date="2019-10" db="EMBL/GenBank/DDBJ databases">
        <title>Taxonomy of Antarctic Massilia spp.: description of Massilia rubra sp. nov., Massilia aquatica sp. nov., Massilia mucilaginosa sp. nov., Massilia frigida sp. nov. isolated from streams, lakes and regoliths.</title>
        <authorList>
            <person name="Holochova P."/>
            <person name="Sedlacek I."/>
            <person name="Kralova S."/>
            <person name="Maslanova I."/>
            <person name="Busse H.-J."/>
            <person name="Stankova E."/>
            <person name="Vrbovska V."/>
            <person name="Kovarovic V."/>
            <person name="Bartak M."/>
            <person name="Svec P."/>
            <person name="Pantucek R."/>
        </authorList>
    </citation>
    <scope>NUCLEOTIDE SEQUENCE [LARGE SCALE GENOMIC DNA]</scope>
    <source>
        <strain evidence="1 2">CCM 8694</strain>
    </source>
</reference>
<dbReference type="Proteomes" id="UP000610594">
    <property type="component" value="Unassembled WGS sequence"/>
</dbReference>